<organism evidence="2">
    <name type="scientific">Trypanosoma congolense (strain IL3000)</name>
    <dbReference type="NCBI Taxonomy" id="1068625"/>
    <lineage>
        <taxon>Eukaryota</taxon>
        <taxon>Discoba</taxon>
        <taxon>Euglenozoa</taxon>
        <taxon>Kinetoplastea</taxon>
        <taxon>Metakinetoplastina</taxon>
        <taxon>Trypanosomatida</taxon>
        <taxon>Trypanosomatidae</taxon>
        <taxon>Trypanosoma</taxon>
        <taxon>Nannomonas</taxon>
    </lineage>
</organism>
<feature type="region of interest" description="Disordered" evidence="1">
    <location>
        <begin position="276"/>
        <end position="356"/>
    </location>
</feature>
<dbReference type="EMBL" id="HE575320">
    <property type="protein sequence ID" value="CCC91656.1"/>
    <property type="molecule type" value="Genomic_DNA"/>
</dbReference>
<accession>G0UQJ5</accession>
<dbReference type="InterPro" id="IPR043645">
    <property type="entry name" value="pATOM36"/>
</dbReference>
<sequence length="356" mass="39866">MSFAGSSPASEFYVLQKKGRVFPNYDFTQRAIIAKRTAENTTALAISVGFLIPTMAQVHLQLERLALERDDIPLGKVVTTMVEAAKDNMVVFLDKLARLAVQTGVACWLSCKRNAYCNSVIYLWNMYPSLHHYYSGEMIKFLKLPRFLSTLFGPKGSDSDVRLFQQDILPAAAAEDSLKRAAVDFVADVTVDAVRVFVPPWILRVPFVSVKRRLELFFVKTAMYITAGAMKVTGAGIGRAVAGHRGEYWGEIAGAGLAPFIFARIADLFPRSTRRRTAGGSLESVRGRSRTTGKESERGRSRSTGRESERGRSSRDHSAERKERRSRDHSAERKERSSKDHQIAGREQRVRRHHGV</sequence>
<dbReference type="Pfam" id="PF19224">
    <property type="entry name" value="pATOM36"/>
    <property type="match status" value="1"/>
</dbReference>
<dbReference type="AlphaFoldDB" id="G0UQJ5"/>
<reference evidence="2" key="1">
    <citation type="journal article" date="2012" name="Proc. Natl. Acad. Sci. U.S.A.">
        <title>Antigenic diversity is generated by distinct evolutionary mechanisms in African trypanosome species.</title>
        <authorList>
            <person name="Jackson A.P."/>
            <person name="Berry A."/>
            <person name="Aslett M."/>
            <person name="Allison H.C."/>
            <person name="Burton P."/>
            <person name="Vavrova-Anderson J."/>
            <person name="Brown R."/>
            <person name="Browne H."/>
            <person name="Corton N."/>
            <person name="Hauser H."/>
            <person name="Gamble J."/>
            <person name="Gilderthorp R."/>
            <person name="Marcello L."/>
            <person name="McQuillan J."/>
            <person name="Otto T.D."/>
            <person name="Quail M.A."/>
            <person name="Sanders M.J."/>
            <person name="van Tonder A."/>
            <person name="Ginger M.L."/>
            <person name="Field M.C."/>
            <person name="Barry J.D."/>
            <person name="Hertz-Fowler C."/>
            <person name="Berriman M."/>
        </authorList>
    </citation>
    <scope>NUCLEOTIDE SEQUENCE</scope>
    <source>
        <strain evidence="2">IL3000</strain>
    </source>
</reference>
<evidence type="ECO:0000313" key="2">
    <source>
        <dbReference type="EMBL" id="CCC91656.1"/>
    </source>
</evidence>
<evidence type="ECO:0000256" key="1">
    <source>
        <dbReference type="SAM" id="MobiDB-lite"/>
    </source>
</evidence>
<proteinExistence type="predicted"/>
<feature type="compositionally biased region" description="Basic and acidic residues" evidence="1">
    <location>
        <begin position="292"/>
        <end position="348"/>
    </location>
</feature>
<protein>
    <submittedName>
        <fullName evidence="2">Uncharacterized protein</fullName>
    </submittedName>
</protein>
<dbReference type="VEuPathDB" id="TriTrypDB:TcIL3000_7_4700"/>
<gene>
    <name evidence="2" type="ORF">TCIL3000_7_4700</name>
</gene>
<name>G0UQJ5_TRYCI</name>